<feature type="region of interest" description="Disordered" evidence="1">
    <location>
        <begin position="383"/>
        <end position="402"/>
    </location>
</feature>
<evidence type="ECO:0008006" key="5">
    <source>
        <dbReference type="Google" id="ProtNLM"/>
    </source>
</evidence>
<name>A0A6A6C3E0_ZASCE</name>
<dbReference type="GO" id="GO:0001561">
    <property type="term" value="P:fatty acid alpha-oxidation"/>
    <property type="evidence" value="ECO:0007669"/>
    <property type="project" value="InterPro"/>
</dbReference>
<dbReference type="SUPFAM" id="SSF51197">
    <property type="entry name" value="Clavaminate synthase-like"/>
    <property type="match status" value="1"/>
</dbReference>
<dbReference type="EMBL" id="ML993624">
    <property type="protein sequence ID" value="KAF2160710.1"/>
    <property type="molecule type" value="Genomic_DNA"/>
</dbReference>
<dbReference type="InterPro" id="IPR008775">
    <property type="entry name" value="Phytyl_CoA_dOase-like"/>
</dbReference>
<dbReference type="Pfam" id="PF05721">
    <property type="entry name" value="PhyH"/>
    <property type="match status" value="1"/>
</dbReference>
<feature type="transmembrane region" description="Helical" evidence="2">
    <location>
        <begin position="12"/>
        <end position="32"/>
    </location>
</feature>
<gene>
    <name evidence="3" type="ORF">M409DRAFT_59741</name>
</gene>
<evidence type="ECO:0000313" key="4">
    <source>
        <dbReference type="Proteomes" id="UP000799537"/>
    </source>
</evidence>
<dbReference type="GeneID" id="54567557"/>
<dbReference type="Gene3D" id="2.60.120.620">
    <property type="entry name" value="q2cbj1_9rhob like domain"/>
    <property type="match status" value="1"/>
</dbReference>
<dbReference type="InterPro" id="IPR047128">
    <property type="entry name" value="PhyH"/>
</dbReference>
<keyword evidence="2" id="KW-0472">Membrane</keyword>
<dbReference type="OrthoDB" id="187894at2759"/>
<reference evidence="3" key="1">
    <citation type="journal article" date="2020" name="Stud. Mycol.">
        <title>101 Dothideomycetes genomes: a test case for predicting lifestyles and emergence of pathogens.</title>
        <authorList>
            <person name="Haridas S."/>
            <person name="Albert R."/>
            <person name="Binder M."/>
            <person name="Bloem J."/>
            <person name="Labutti K."/>
            <person name="Salamov A."/>
            <person name="Andreopoulos B."/>
            <person name="Baker S."/>
            <person name="Barry K."/>
            <person name="Bills G."/>
            <person name="Bluhm B."/>
            <person name="Cannon C."/>
            <person name="Castanera R."/>
            <person name="Culley D."/>
            <person name="Daum C."/>
            <person name="Ezra D."/>
            <person name="Gonzalez J."/>
            <person name="Henrissat B."/>
            <person name="Kuo A."/>
            <person name="Liang C."/>
            <person name="Lipzen A."/>
            <person name="Lutzoni F."/>
            <person name="Magnuson J."/>
            <person name="Mondo S."/>
            <person name="Nolan M."/>
            <person name="Ohm R."/>
            <person name="Pangilinan J."/>
            <person name="Park H.-J."/>
            <person name="Ramirez L."/>
            <person name="Alfaro M."/>
            <person name="Sun H."/>
            <person name="Tritt A."/>
            <person name="Yoshinaga Y."/>
            <person name="Zwiers L.-H."/>
            <person name="Turgeon B."/>
            <person name="Goodwin S."/>
            <person name="Spatafora J."/>
            <person name="Crous P."/>
            <person name="Grigoriev I."/>
        </authorList>
    </citation>
    <scope>NUCLEOTIDE SEQUENCE</scope>
    <source>
        <strain evidence="3">ATCC 36951</strain>
    </source>
</reference>
<sequence length="430" mass="47792">MAPTSPLTRSRAFTAAASIASVAGLLGILHYLDIPSLLQQRVKSRKVSSRCYSQNEEPSLAAFKTLVEQITLKETYPLASDIQKNIPIYDCRTITREKEHAWQDELYHVLVHGPGVFVLQNFFTDHDPIDTANAAYETIIADELAANGAKGDHFAAAGTNSRIWNSFSKHCLQTPRSFLQYYSNPLFKLVCEAYLGPAYRITSQVNIVRPGGKAQVCHRDYHLGFQTASDCAKFPKTLHTTTAFLTLQGAVAHTDMPLSSGPTRFLPFSQLFEEGFMAYRRAEFNEYFLQKYVSLPLEKGDAVFFSPALFHAAGENTTKDFSRSANLIQVSAAFGKTMETVDSLPLIEACYEGLRAQVGKNGGWSRDSEAFVKAVAEGYSFPTNLDRRPPAPGGMAPESEQEVLRRAVEEGWKREEVMDVLRTMREDSSG</sequence>
<accession>A0A6A6C3E0</accession>
<proteinExistence type="predicted"/>
<dbReference type="PANTHER" id="PTHR21308:SF8">
    <property type="entry name" value="PHYTANOYL-COA DIOXYGENASE FAMILY PROTEIN (AFU_ORTHOLOGUE AFUA_2G09620)"/>
    <property type="match status" value="1"/>
</dbReference>
<dbReference type="GO" id="GO:0048244">
    <property type="term" value="F:phytanoyl-CoA dioxygenase activity"/>
    <property type="evidence" value="ECO:0007669"/>
    <property type="project" value="InterPro"/>
</dbReference>
<keyword evidence="2" id="KW-0812">Transmembrane</keyword>
<dbReference type="Proteomes" id="UP000799537">
    <property type="component" value="Unassembled WGS sequence"/>
</dbReference>
<keyword evidence="2" id="KW-1133">Transmembrane helix</keyword>
<evidence type="ECO:0000256" key="2">
    <source>
        <dbReference type="SAM" id="Phobius"/>
    </source>
</evidence>
<organism evidence="3 4">
    <name type="scientific">Zasmidium cellare ATCC 36951</name>
    <dbReference type="NCBI Taxonomy" id="1080233"/>
    <lineage>
        <taxon>Eukaryota</taxon>
        <taxon>Fungi</taxon>
        <taxon>Dikarya</taxon>
        <taxon>Ascomycota</taxon>
        <taxon>Pezizomycotina</taxon>
        <taxon>Dothideomycetes</taxon>
        <taxon>Dothideomycetidae</taxon>
        <taxon>Mycosphaerellales</taxon>
        <taxon>Mycosphaerellaceae</taxon>
        <taxon>Zasmidium</taxon>
    </lineage>
</organism>
<evidence type="ECO:0000313" key="3">
    <source>
        <dbReference type="EMBL" id="KAF2160710.1"/>
    </source>
</evidence>
<keyword evidence="4" id="KW-1185">Reference proteome</keyword>
<dbReference type="RefSeq" id="XP_033661599.1">
    <property type="nucleotide sequence ID" value="XM_033814285.1"/>
</dbReference>
<evidence type="ECO:0000256" key="1">
    <source>
        <dbReference type="SAM" id="MobiDB-lite"/>
    </source>
</evidence>
<dbReference type="PANTHER" id="PTHR21308">
    <property type="entry name" value="PHYTANOYL-COA ALPHA-HYDROXYLASE"/>
    <property type="match status" value="1"/>
</dbReference>
<dbReference type="AlphaFoldDB" id="A0A6A6C3E0"/>
<protein>
    <recommendedName>
        <fullName evidence="5">Phytanoyl-CoA dioxygenase family protein</fullName>
    </recommendedName>
</protein>